<accession>A0A426TZA9</accession>
<evidence type="ECO:0000256" key="6">
    <source>
        <dbReference type="ARBA" id="ARBA00022741"/>
    </source>
</evidence>
<sequence length="179" mass="19727">MQKSLILIGMKSSGKTTIGRELAQRLGVAFIDVDHRLEAHYLQTTGKRRTFRQILAHHGGDYFRTLEQTVLRTLAEELQAHTGVFSTGGGTVLDPENRAILAAMGRVIFLDVAAEILLPRIIAGGIPAFFPYPDDPARSLRELLAARRPIYCAMADLVIAYGNESPELVAERIVGELCR</sequence>
<evidence type="ECO:0000313" key="12">
    <source>
        <dbReference type="EMBL" id="RRR71648.1"/>
    </source>
</evidence>
<dbReference type="PANTHER" id="PTHR21087">
    <property type="entry name" value="SHIKIMATE KINASE"/>
    <property type="match status" value="1"/>
</dbReference>
<dbReference type="PROSITE" id="PS01128">
    <property type="entry name" value="SHIKIMATE_KINASE"/>
    <property type="match status" value="1"/>
</dbReference>
<dbReference type="AlphaFoldDB" id="A0A426TZA9"/>
<evidence type="ECO:0000256" key="2">
    <source>
        <dbReference type="ARBA" id="ARBA00006997"/>
    </source>
</evidence>
<dbReference type="HAMAP" id="MF_00109">
    <property type="entry name" value="Shikimate_kinase"/>
    <property type="match status" value="1"/>
</dbReference>
<comment type="caution">
    <text evidence="11">Lacks conserved residue(s) required for the propagation of feature annotation.</text>
</comment>
<dbReference type="InterPro" id="IPR000623">
    <property type="entry name" value="Shikimate_kinase/TSH1"/>
</dbReference>
<dbReference type="GO" id="GO:0004765">
    <property type="term" value="F:shikimate kinase activity"/>
    <property type="evidence" value="ECO:0007669"/>
    <property type="project" value="UniProtKB-UniRule"/>
</dbReference>
<evidence type="ECO:0000256" key="3">
    <source>
        <dbReference type="ARBA" id="ARBA00012154"/>
    </source>
</evidence>
<dbReference type="GO" id="GO:0005829">
    <property type="term" value="C:cytosol"/>
    <property type="evidence" value="ECO:0007669"/>
    <property type="project" value="TreeGrafter"/>
</dbReference>
<gene>
    <name evidence="11" type="primary">aroK</name>
    <name evidence="12" type="ORF">EI684_11250</name>
</gene>
<dbReference type="EMBL" id="RSAS01000436">
    <property type="protein sequence ID" value="RRR71648.1"/>
    <property type="molecule type" value="Genomic_DNA"/>
</dbReference>
<name>A0A426TZA9_9CHLR</name>
<evidence type="ECO:0000313" key="13">
    <source>
        <dbReference type="Proteomes" id="UP000280307"/>
    </source>
</evidence>
<keyword evidence="8 11" id="KW-0067">ATP-binding</keyword>
<keyword evidence="5 11" id="KW-0808">Transferase</keyword>
<keyword evidence="9 11" id="KW-0057">Aromatic amino acid biosynthesis</keyword>
<evidence type="ECO:0000256" key="1">
    <source>
        <dbReference type="ARBA" id="ARBA00004842"/>
    </source>
</evidence>
<comment type="pathway">
    <text evidence="1 11">Metabolic intermediate biosynthesis; chorismate biosynthesis; chorismate from D-erythrose 4-phosphate and phosphoenolpyruvate: step 5/7.</text>
</comment>
<dbReference type="Gene3D" id="3.40.50.300">
    <property type="entry name" value="P-loop containing nucleotide triphosphate hydrolases"/>
    <property type="match status" value="1"/>
</dbReference>
<comment type="function">
    <text evidence="11">Catalyzes the specific phosphorylation of the 3-hydroxyl group of shikimic acid using ATP as a cosubstrate.</text>
</comment>
<evidence type="ECO:0000256" key="10">
    <source>
        <dbReference type="ARBA" id="ARBA00048567"/>
    </source>
</evidence>
<comment type="similarity">
    <text evidence="2 11">Belongs to the shikimate kinase family.</text>
</comment>
<dbReference type="GO" id="GO:0005524">
    <property type="term" value="F:ATP binding"/>
    <property type="evidence" value="ECO:0007669"/>
    <property type="project" value="UniProtKB-UniRule"/>
</dbReference>
<evidence type="ECO:0000256" key="9">
    <source>
        <dbReference type="ARBA" id="ARBA00023141"/>
    </source>
</evidence>
<organism evidence="12 13">
    <name type="scientific">Candidatus Viridilinea halotolerans</name>
    <dbReference type="NCBI Taxonomy" id="2491704"/>
    <lineage>
        <taxon>Bacteria</taxon>
        <taxon>Bacillati</taxon>
        <taxon>Chloroflexota</taxon>
        <taxon>Chloroflexia</taxon>
        <taxon>Chloroflexales</taxon>
        <taxon>Chloroflexineae</taxon>
        <taxon>Oscillochloridaceae</taxon>
        <taxon>Candidatus Viridilinea</taxon>
    </lineage>
</organism>
<dbReference type="GO" id="GO:0008652">
    <property type="term" value="P:amino acid biosynthetic process"/>
    <property type="evidence" value="ECO:0007669"/>
    <property type="project" value="UniProtKB-KW"/>
</dbReference>
<dbReference type="InterPro" id="IPR023000">
    <property type="entry name" value="Shikimate_kinase_CS"/>
</dbReference>
<dbReference type="GO" id="GO:0000287">
    <property type="term" value="F:magnesium ion binding"/>
    <property type="evidence" value="ECO:0007669"/>
    <property type="project" value="UniProtKB-UniRule"/>
</dbReference>
<keyword evidence="11" id="KW-0963">Cytoplasm</keyword>
<comment type="catalytic activity">
    <reaction evidence="10 11">
        <text>shikimate + ATP = 3-phosphoshikimate + ADP + H(+)</text>
        <dbReference type="Rhea" id="RHEA:13121"/>
        <dbReference type="ChEBI" id="CHEBI:15378"/>
        <dbReference type="ChEBI" id="CHEBI:30616"/>
        <dbReference type="ChEBI" id="CHEBI:36208"/>
        <dbReference type="ChEBI" id="CHEBI:145989"/>
        <dbReference type="ChEBI" id="CHEBI:456216"/>
        <dbReference type="EC" id="2.7.1.71"/>
    </reaction>
</comment>
<dbReference type="EC" id="2.7.1.71" evidence="3 11"/>
<dbReference type="PRINTS" id="PR01100">
    <property type="entry name" value="SHIKIMTKNASE"/>
</dbReference>
<dbReference type="SUPFAM" id="SSF52540">
    <property type="entry name" value="P-loop containing nucleoside triphosphate hydrolases"/>
    <property type="match status" value="1"/>
</dbReference>
<evidence type="ECO:0000256" key="4">
    <source>
        <dbReference type="ARBA" id="ARBA00022605"/>
    </source>
</evidence>
<evidence type="ECO:0000256" key="8">
    <source>
        <dbReference type="ARBA" id="ARBA00022840"/>
    </source>
</evidence>
<keyword evidence="6 11" id="KW-0547">Nucleotide-binding</keyword>
<comment type="cofactor">
    <cofactor evidence="11">
        <name>Mg(2+)</name>
        <dbReference type="ChEBI" id="CHEBI:18420"/>
    </cofactor>
    <text evidence="11">Binds 1 Mg(2+) ion per subunit.</text>
</comment>
<dbReference type="UniPathway" id="UPA00053">
    <property type="reaction ID" value="UER00088"/>
</dbReference>
<dbReference type="CDD" id="cd00464">
    <property type="entry name" value="SK"/>
    <property type="match status" value="1"/>
</dbReference>
<evidence type="ECO:0000256" key="5">
    <source>
        <dbReference type="ARBA" id="ARBA00022679"/>
    </source>
</evidence>
<dbReference type="GO" id="GO:0009073">
    <property type="term" value="P:aromatic amino acid family biosynthetic process"/>
    <property type="evidence" value="ECO:0007669"/>
    <property type="project" value="UniProtKB-KW"/>
</dbReference>
<comment type="subcellular location">
    <subcellularLocation>
        <location evidence="11">Cytoplasm</location>
    </subcellularLocation>
</comment>
<dbReference type="InterPro" id="IPR031322">
    <property type="entry name" value="Shikimate/glucono_kinase"/>
</dbReference>
<feature type="binding site" evidence="11">
    <location>
        <position position="16"/>
    </location>
    <ligand>
        <name>Mg(2+)</name>
        <dbReference type="ChEBI" id="CHEBI:18420"/>
    </ligand>
</feature>
<dbReference type="InterPro" id="IPR027417">
    <property type="entry name" value="P-loop_NTPase"/>
</dbReference>
<reference evidence="12 13" key="1">
    <citation type="submission" date="2018-12" db="EMBL/GenBank/DDBJ databases">
        <title>Genome Sequence of Candidatus Viridilinea halotolerans isolated from saline sulfide-rich spring.</title>
        <authorList>
            <person name="Grouzdev D.S."/>
            <person name="Burganskaya E.I."/>
            <person name="Krutkina M.S."/>
            <person name="Sukhacheva M.V."/>
            <person name="Gorlenko V.M."/>
        </authorList>
    </citation>
    <scope>NUCLEOTIDE SEQUENCE [LARGE SCALE GENOMIC DNA]</scope>
    <source>
        <strain evidence="12">Chok-6</strain>
    </source>
</reference>
<keyword evidence="11" id="KW-0479">Metal-binding</keyword>
<evidence type="ECO:0000256" key="7">
    <source>
        <dbReference type="ARBA" id="ARBA00022777"/>
    </source>
</evidence>
<proteinExistence type="inferred from homology"/>
<keyword evidence="7 11" id="KW-0418">Kinase</keyword>
<keyword evidence="11" id="KW-0460">Magnesium</keyword>
<feature type="binding site" evidence="11">
    <location>
        <position position="147"/>
    </location>
    <ligand>
        <name>substrate</name>
    </ligand>
</feature>
<dbReference type="Pfam" id="PF01202">
    <property type="entry name" value="SKI"/>
    <property type="match status" value="1"/>
</dbReference>
<comment type="subunit">
    <text evidence="11">Monomer.</text>
</comment>
<keyword evidence="4 11" id="KW-0028">Amino-acid biosynthesis</keyword>
<feature type="binding site" evidence="11">
    <location>
        <position position="89"/>
    </location>
    <ligand>
        <name>substrate</name>
    </ligand>
</feature>
<feature type="binding site" evidence="11">
    <location>
        <position position="64"/>
    </location>
    <ligand>
        <name>substrate</name>
    </ligand>
</feature>
<protein>
    <recommendedName>
        <fullName evidence="3 11">Shikimate kinase</fullName>
        <shortName evidence="11">SK</shortName>
        <ecNumber evidence="3 11">2.7.1.71</ecNumber>
    </recommendedName>
</protein>
<comment type="caution">
    <text evidence="12">The sequence shown here is derived from an EMBL/GenBank/DDBJ whole genome shotgun (WGS) entry which is preliminary data.</text>
</comment>
<evidence type="ECO:0000256" key="11">
    <source>
        <dbReference type="HAMAP-Rule" id="MF_00109"/>
    </source>
</evidence>
<dbReference type="PANTHER" id="PTHR21087:SF16">
    <property type="entry name" value="SHIKIMATE KINASE 1, CHLOROPLASTIC"/>
    <property type="match status" value="1"/>
</dbReference>
<feature type="binding site" evidence="11">
    <location>
        <position position="34"/>
    </location>
    <ligand>
        <name>substrate</name>
    </ligand>
</feature>
<dbReference type="Proteomes" id="UP000280307">
    <property type="component" value="Unassembled WGS sequence"/>
</dbReference>
<dbReference type="GO" id="GO:0009423">
    <property type="term" value="P:chorismate biosynthetic process"/>
    <property type="evidence" value="ECO:0007669"/>
    <property type="project" value="UniProtKB-UniRule"/>
</dbReference>
<feature type="binding site" evidence="11">
    <location>
        <begin position="12"/>
        <end position="17"/>
    </location>
    <ligand>
        <name>ATP</name>
        <dbReference type="ChEBI" id="CHEBI:30616"/>
    </ligand>
</feature>